<accession>A0ABR2I9H1</accession>
<proteinExistence type="predicted"/>
<organism evidence="2 3">
    <name type="scientific">Apiospora arundinis</name>
    <dbReference type="NCBI Taxonomy" id="335852"/>
    <lineage>
        <taxon>Eukaryota</taxon>
        <taxon>Fungi</taxon>
        <taxon>Dikarya</taxon>
        <taxon>Ascomycota</taxon>
        <taxon>Pezizomycotina</taxon>
        <taxon>Sordariomycetes</taxon>
        <taxon>Xylariomycetidae</taxon>
        <taxon>Amphisphaeriales</taxon>
        <taxon>Apiosporaceae</taxon>
        <taxon>Apiospora</taxon>
    </lineage>
</organism>
<keyword evidence="1" id="KW-0472">Membrane</keyword>
<sequence length="340" mass="39065">MDSSLLDALGPSTRTIVTKEYWGANEVKRLNNLSIDLAPFWEYYSNTCRQALHDGGRHNAVRSHADVIEVIKMLKLGLFREQIRATLRFKLSKKHDNEAELLDNSIDLAANLLLMCDFGVTPLSFSGRTELNWTHGALKAFLADHFNDPPILSHEGMKLEKTFLARNLTKIGGIEIIWTDNLVDHLRLSDDDTKVHIFHRASFLECQKHSSETLLPEGLAAETLQTLALLLPATDRKTRRWLSRLTSADKRLAHGGRLKTELRQIERFRFWRDRLVMIKQTYDEAQPKTLTQWWHDRRNGVQWYTFWVAILVLTLTIVFGLIQSVEGALQVYASFKSLDG</sequence>
<keyword evidence="3" id="KW-1185">Reference proteome</keyword>
<dbReference type="EMBL" id="JAPCWZ010000006">
    <property type="protein sequence ID" value="KAK8859649.1"/>
    <property type="molecule type" value="Genomic_DNA"/>
</dbReference>
<name>A0ABR2I9H1_9PEZI</name>
<evidence type="ECO:0000313" key="2">
    <source>
        <dbReference type="EMBL" id="KAK8859649.1"/>
    </source>
</evidence>
<evidence type="ECO:0000256" key="1">
    <source>
        <dbReference type="SAM" id="Phobius"/>
    </source>
</evidence>
<comment type="caution">
    <text evidence="2">The sequence shown here is derived from an EMBL/GenBank/DDBJ whole genome shotgun (WGS) entry which is preliminary data.</text>
</comment>
<protein>
    <submittedName>
        <fullName evidence="2">Uncharacterized protein</fullName>
    </submittedName>
</protein>
<gene>
    <name evidence="2" type="ORF">PGQ11_010383</name>
</gene>
<keyword evidence="1" id="KW-1133">Transmembrane helix</keyword>
<keyword evidence="1" id="KW-0812">Transmembrane</keyword>
<reference evidence="2 3" key="1">
    <citation type="journal article" date="2024" name="IMA Fungus">
        <title>Apiospora arundinis, a panoply of carbohydrate-active enzymes and secondary metabolites.</title>
        <authorList>
            <person name="Sorensen T."/>
            <person name="Petersen C."/>
            <person name="Muurmann A.T."/>
            <person name="Christiansen J.V."/>
            <person name="Brundto M.L."/>
            <person name="Overgaard C.K."/>
            <person name="Boysen A.T."/>
            <person name="Wollenberg R.D."/>
            <person name="Larsen T.O."/>
            <person name="Sorensen J.L."/>
            <person name="Nielsen K.L."/>
            <person name="Sondergaard T.E."/>
        </authorList>
    </citation>
    <scope>NUCLEOTIDE SEQUENCE [LARGE SCALE GENOMIC DNA]</scope>
    <source>
        <strain evidence="2 3">AAU 773</strain>
    </source>
</reference>
<feature type="transmembrane region" description="Helical" evidence="1">
    <location>
        <begin position="303"/>
        <end position="322"/>
    </location>
</feature>
<evidence type="ECO:0000313" key="3">
    <source>
        <dbReference type="Proteomes" id="UP001390339"/>
    </source>
</evidence>
<dbReference type="Proteomes" id="UP001390339">
    <property type="component" value="Unassembled WGS sequence"/>
</dbReference>